<reference evidence="2 3" key="1">
    <citation type="journal article" date="2016" name="Nat. Commun.">
        <title>Ectomycorrhizal ecology is imprinted in the genome of the dominant symbiotic fungus Cenococcum geophilum.</title>
        <authorList>
            <consortium name="DOE Joint Genome Institute"/>
            <person name="Peter M."/>
            <person name="Kohler A."/>
            <person name="Ohm R.A."/>
            <person name="Kuo A."/>
            <person name="Krutzmann J."/>
            <person name="Morin E."/>
            <person name="Arend M."/>
            <person name="Barry K.W."/>
            <person name="Binder M."/>
            <person name="Choi C."/>
            <person name="Clum A."/>
            <person name="Copeland A."/>
            <person name="Grisel N."/>
            <person name="Haridas S."/>
            <person name="Kipfer T."/>
            <person name="LaButti K."/>
            <person name="Lindquist E."/>
            <person name="Lipzen A."/>
            <person name="Maire R."/>
            <person name="Meier B."/>
            <person name="Mihaltcheva S."/>
            <person name="Molinier V."/>
            <person name="Murat C."/>
            <person name="Poggeler S."/>
            <person name="Quandt C.A."/>
            <person name="Sperisen C."/>
            <person name="Tritt A."/>
            <person name="Tisserant E."/>
            <person name="Crous P.W."/>
            <person name="Henrissat B."/>
            <person name="Nehls U."/>
            <person name="Egli S."/>
            <person name="Spatafora J.W."/>
            <person name="Grigoriev I.V."/>
            <person name="Martin F.M."/>
        </authorList>
    </citation>
    <scope>NUCLEOTIDE SEQUENCE [LARGE SCALE GENOMIC DNA]</scope>
    <source>
        <strain evidence="2 3">CBS 459.81</strain>
    </source>
</reference>
<dbReference type="Proteomes" id="UP000250266">
    <property type="component" value="Unassembled WGS sequence"/>
</dbReference>
<proteinExistence type="predicted"/>
<evidence type="ECO:0000313" key="2">
    <source>
        <dbReference type="EMBL" id="OCK75885.1"/>
    </source>
</evidence>
<protein>
    <submittedName>
        <fullName evidence="2">Uncharacterized protein</fullName>
    </submittedName>
</protein>
<evidence type="ECO:0000313" key="3">
    <source>
        <dbReference type="Proteomes" id="UP000250266"/>
    </source>
</evidence>
<keyword evidence="3" id="KW-1185">Reference proteome</keyword>
<dbReference type="AlphaFoldDB" id="A0A8E2E257"/>
<gene>
    <name evidence="2" type="ORF">K432DRAFT_159978</name>
</gene>
<name>A0A8E2E257_9PEZI</name>
<evidence type="ECO:0000256" key="1">
    <source>
        <dbReference type="SAM" id="MobiDB-lite"/>
    </source>
</evidence>
<feature type="region of interest" description="Disordered" evidence="1">
    <location>
        <begin position="88"/>
        <end position="108"/>
    </location>
</feature>
<dbReference type="EMBL" id="KV745264">
    <property type="protein sequence ID" value="OCK75885.1"/>
    <property type="molecule type" value="Genomic_DNA"/>
</dbReference>
<sequence length="252" mass="27366">MAIRSTLTGQRIGFSRLSRLTQSYTVREDALVLSETVSIERNSAIWRESYPLPDNSTNSLEGLLSANEEHLAQVQNNGVSIPIHSSSPTLARPTKQTLNPQGGLNASNSGKYLESEHRIGQFVQNDNLARAPTGTIETSLAYYEDATQSYQYPAAGTIRTDRSQYPQGSLNLTQNPATTNDIPVTNPPWELFVPIPTAPTSSAPIPTTPIPNPPWDLFVPIPTPIPTNFPLDLFAPIPTAQSLPDGAETGVY</sequence>
<organism evidence="2 3">
    <name type="scientific">Lepidopterella palustris CBS 459.81</name>
    <dbReference type="NCBI Taxonomy" id="1314670"/>
    <lineage>
        <taxon>Eukaryota</taxon>
        <taxon>Fungi</taxon>
        <taxon>Dikarya</taxon>
        <taxon>Ascomycota</taxon>
        <taxon>Pezizomycotina</taxon>
        <taxon>Dothideomycetes</taxon>
        <taxon>Pleosporomycetidae</taxon>
        <taxon>Mytilinidiales</taxon>
        <taxon>Argynnaceae</taxon>
        <taxon>Lepidopterella</taxon>
    </lineage>
</organism>
<accession>A0A8E2E257</accession>